<feature type="chain" id="PRO_5037664832" description="Lipoprotein" evidence="1">
    <location>
        <begin position="25"/>
        <end position="144"/>
    </location>
</feature>
<keyword evidence="1" id="KW-0732">Signal</keyword>
<sequence length="144" mass="14725">MGRRTATRVTALAGSVLALTLATACGGGEDQPAQAGLAAAGAAVPAADPGPPATIKQLATKTGCKKPQIQTEAEELRQAACQTDQGQYVLVTFSTDQGKTDWLTEAKKWGGNYLVGTRWVISGNDAALLQSFSATLGGTVETTS</sequence>
<dbReference type="EMBL" id="BOOU01000071">
    <property type="protein sequence ID" value="GII80328.1"/>
    <property type="molecule type" value="Genomic_DNA"/>
</dbReference>
<evidence type="ECO:0000256" key="1">
    <source>
        <dbReference type="SAM" id="SignalP"/>
    </source>
</evidence>
<dbReference type="PROSITE" id="PS51257">
    <property type="entry name" value="PROKAR_LIPOPROTEIN"/>
    <property type="match status" value="1"/>
</dbReference>
<dbReference type="AlphaFoldDB" id="A0A919R6U2"/>
<name>A0A919R6U2_9ACTN</name>
<evidence type="ECO:0000313" key="2">
    <source>
        <dbReference type="EMBL" id="GII80328.1"/>
    </source>
</evidence>
<dbReference type="Proteomes" id="UP000655287">
    <property type="component" value="Unassembled WGS sequence"/>
</dbReference>
<proteinExistence type="predicted"/>
<evidence type="ECO:0008006" key="4">
    <source>
        <dbReference type="Google" id="ProtNLM"/>
    </source>
</evidence>
<accession>A0A919R6U2</accession>
<evidence type="ECO:0000313" key="3">
    <source>
        <dbReference type="Proteomes" id="UP000655287"/>
    </source>
</evidence>
<gene>
    <name evidence="2" type="ORF">Sru01_53100</name>
</gene>
<organism evidence="2 3">
    <name type="scientific">Sphaerisporangium rufum</name>
    <dbReference type="NCBI Taxonomy" id="1381558"/>
    <lineage>
        <taxon>Bacteria</taxon>
        <taxon>Bacillati</taxon>
        <taxon>Actinomycetota</taxon>
        <taxon>Actinomycetes</taxon>
        <taxon>Streptosporangiales</taxon>
        <taxon>Streptosporangiaceae</taxon>
        <taxon>Sphaerisporangium</taxon>
    </lineage>
</organism>
<keyword evidence="3" id="KW-1185">Reference proteome</keyword>
<reference evidence="2" key="1">
    <citation type="submission" date="2021-01" db="EMBL/GenBank/DDBJ databases">
        <title>Whole genome shotgun sequence of Sphaerisporangium rufum NBRC 109079.</title>
        <authorList>
            <person name="Komaki H."/>
            <person name="Tamura T."/>
        </authorList>
    </citation>
    <scope>NUCLEOTIDE SEQUENCE</scope>
    <source>
        <strain evidence="2">NBRC 109079</strain>
    </source>
</reference>
<comment type="caution">
    <text evidence="2">The sequence shown here is derived from an EMBL/GenBank/DDBJ whole genome shotgun (WGS) entry which is preliminary data.</text>
</comment>
<feature type="signal peptide" evidence="1">
    <location>
        <begin position="1"/>
        <end position="24"/>
    </location>
</feature>
<protein>
    <recommendedName>
        <fullName evidence="4">Lipoprotein</fullName>
    </recommendedName>
</protein>
<dbReference type="RefSeq" id="WP_203990900.1">
    <property type="nucleotide sequence ID" value="NZ_BOOU01000071.1"/>
</dbReference>